<accession>A0A1E3A9U8</accession>
<dbReference type="InterPro" id="IPR003362">
    <property type="entry name" value="Bact_transf"/>
</dbReference>
<dbReference type="PANTHER" id="PTHR30576">
    <property type="entry name" value="COLANIC BIOSYNTHESIS UDP-GLUCOSE LIPID CARRIER TRANSFERASE"/>
    <property type="match status" value="1"/>
</dbReference>
<dbReference type="EMBL" id="MCGH01000002">
    <property type="protein sequence ID" value="ODM05550.1"/>
    <property type="molecule type" value="Genomic_DNA"/>
</dbReference>
<evidence type="ECO:0000313" key="7">
    <source>
        <dbReference type="Proteomes" id="UP000094271"/>
    </source>
</evidence>
<evidence type="ECO:0000313" key="4">
    <source>
        <dbReference type="EMBL" id="ODM05550.1"/>
    </source>
</evidence>
<comment type="caution">
    <text evidence="4">The sequence shown here is derived from an EMBL/GenBank/DDBJ whole genome shotgun (WGS) entry which is preliminary data.</text>
</comment>
<reference evidence="4 6" key="1">
    <citation type="submission" date="2016-07" db="EMBL/GenBank/DDBJ databases">
        <title>Characterization of isolates of Eisenbergiella tayi derived from blood cultures, using whole genome sequencing.</title>
        <authorList>
            <person name="Burdz T."/>
            <person name="Wiebe D."/>
            <person name="Huynh C."/>
            <person name="Bernard K."/>
        </authorList>
    </citation>
    <scope>NUCLEOTIDE SEQUENCE [LARGE SCALE GENOMIC DNA]</scope>
    <source>
        <strain evidence="4 6">NML 110608</strain>
    </source>
</reference>
<name>A0A1E3A9U8_9FIRM</name>
<evidence type="ECO:0000259" key="3">
    <source>
        <dbReference type="Pfam" id="PF02397"/>
    </source>
</evidence>
<dbReference type="Proteomes" id="UP000094067">
    <property type="component" value="Unassembled WGS sequence"/>
</dbReference>
<evidence type="ECO:0000313" key="6">
    <source>
        <dbReference type="Proteomes" id="UP000094067"/>
    </source>
</evidence>
<keyword evidence="4" id="KW-0808">Transferase</keyword>
<dbReference type="EC" id="2.7.8.36" evidence="4"/>
<dbReference type="PANTHER" id="PTHR30576:SF8">
    <property type="entry name" value="UNDECAPRENYL-PHOSPHATE GALACTOSE PHOSPHOTRANSFERASE"/>
    <property type="match status" value="1"/>
</dbReference>
<feature type="domain" description="Bacterial sugar transferase" evidence="3">
    <location>
        <begin position="8"/>
        <end position="182"/>
    </location>
</feature>
<proteinExistence type="inferred from homology"/>
<dbReference type="GO" id="GO:0102334">
    <property type="term" value="F:N,N'-diacetylbacilliosaminyl-1-phosphate transferase activity"/>
    <property type="evidence" value="ECO:0007669"/>
    <property type="project" value="UniProtKB-EC"/>
</dbReference>
<keyword evidence="2" id="KW-0472">Membrane</keyword>
<organism evidence="4 6">
    <name type="scientific">Eisenbergiella tayi</name>
    <dbReference type="NCBI Taxonomy" id="1432052"/>
    <lineage>
        <taxon>Bacteria</taxon>
        <taxon>Bacillati</taxon>
        <taxon>Bacillota</taxon>
        <taxon>Clostridia</taxon>
        <taxon>Lachnospirales</taxon>
        <taxon>Lachnospiraceae</taxon>
        <taxon>Eisenbergiella</taxon>
    </lineage>
</organism>
<dbReference type="EMBL" id="MEHA01000033">
    <property type="protein sequence ID" value="ODR43740.1"/>
    <property type="molecule type" value="Genomic_DNA"/>
</dbReference>
<keyword evidence="2" id="KW-1133">Transmembrane helix</keyword>
<evidence type="ECO:0000256" key="2">
    <source>
        <dbReference type="SAM" id="Phobius"/>
    </source>
</evidence>
<dbReference type="PATRIC" id="fig|1432052.4.peg.1616"/>
<dbReference type="RefSeq" id="WP_069151766.1">
    <property type="nucleotide sequence ID" value="NZ_DAWDRA010000023.1"/>
</dbReference>
<dbReference type="AlphaFoldDB" id="A0A1E3A9U8"/>
<reference evidence="5 7" key="2">
    <citation type="submission" date="2016-08" db="EMBL/GenBank/DDBJ databases">
        <authorList>
            <person name="Seilhamer J.J."/>
        </authorList>
    </citation>
    <scope>NUCLEOTIDE SEQUENCE [LARGE SCALE GENOMIC DNA]</scope>
    <source>
        <strain evidence="5 7">NML150140-1</strain>
    </source>
</reference>
<gene>
    <name evidence="4" type="primary">pglC</name>
    <name evidence="5" type="ORF">BEI59_29705</name>
    <name evidence="4" type="ORF">BEI61_01439</name>
</gene>
<feature type="transmembrane region" description="Helical" evidence="2">
    <location>
        <begin position="12"/>
        <end position="34"/>
    </location>
</feature>
<dbReference type="Pfam" id="PF02397">
    <property type="entry name" value="Bac_transf"/>
    <property type="match status" value="1"/>
</dbReference>
<evidence type="ECO:0000313" key="5">
    <source>
        <dbReference type="EMBL" id="ODR43740.1"/>
    </source>
</evidence>
<dbReference type="Proteomes" id="UP000094271">
    <property type="component" value="Unassembled WGS sequence"/>
</dbReference>
<protein>
    <submittedName>
        <fullName evidence="5">Sugar transferase</fullName>
    </submittedName>
    <submittedName>
        <fullName evidence="4">Undecaprenyl phosphate N,N'-diacetylbacillosamine 1-phosphate transferase</fullName>
        <ecNumber evidence="4">2.7.8.36</ecNumber>
    </submittedName>
</protein>
<dbReference type="OrthoDB" id="9808602at2"/>
<comment type="similarity">
    <text evidence="1">Belongs to the bacterial sugar transferase family.</text>
</comment>
<sequence length="210" mass="24097">MFYKKFGKRFLDLLLSTLAIVILSPVLLVVAILVRIKLGSPVLFHQERPGRNEKIFTLCKFRTMTDKRDEKGNLLPDADRLTKFGKLLRATSMDELPELFNIWKGDMSIIGPRPLLVSYLPWYTEEERLRHTVRPGLTGLAQVSGRNFLDWDSRLSKDVEYVKNLSFAMDIKVLVKTVTVVFARDEVAEDTSVSEGNLAEIRKKRQEAQV</sequence>
<evidence type="ECO:0000256" key="1">
    <source>
        <dbReference type="ARBA" id="ARBA00006464"/>
    </source>
</evidence>
<keyword evidence="2" id="KW-0812">Transmembrane</keyword>